<dbReference type="Pfam" id="PF00420">
    <property type="entry name" value="Oxidored_q2"/>
    <property type="match status" value="1"/>
</dbReference>
<evidence type="ECO:0000256" key="1">
    <source>
        <dbReference type="ARBA" id="ARBA00004141"/>
    </source>
</evidence>
<keyword evidence="4 5" id="KW-0472">Membrane</keyword>
<evidence type="ECO:0000256" key="4">
    <source>
        <dbReference type="ARBA" id="ARBA00023136"/>
    </source>
</evidence>
<name>A0A1X7IWT2_9CORY</name>
<feature type="transmembrane region" description="Helical" evidence="5">
    <location>
        <begin position="32"/>
        <end position="53"/>
    </location>
</feature>
<organism evidence="6 7">
    <name type="scientific">Corynebacterium pollutisoli</name>
    <dbReference type="NCBI Taxonomy" id="1610489"/>
    <lineage>
        <taxon>Bacteria</taxon>
        <taxon>Bacillati</taxon>
        <taxon>Actinomycetota</taxon>
        <taxon>Actinomycetes</taxon>
        <taxon>Mycobacteriales</taxon>
        <taxon>Corynebacteriaceae</taxon>
        <taxon>Corynebacterium</taxon>
    </lineage>
</organism>
<dbReference type="Gene3D" id="1.10.287.3510">
    <property type="match status" value="1"/>
</dbReference>
<comment type="subcellular location">
    <subcellularLocation>
        <location evidence="1">Membrane</location>
        <topology evidence="1">Multi-pass membrane protein</topology>
    </subcellularLocation>
</comment>
<sequence length="89" mass="9463">MTLIQFYLGLAVLLIVVGMVRMFLVRDRVARLVAMNVVGAGTLLILIALAARTDSVDPVLTALVITGLVITVAFTAVGALLISRIEEEP</sequence>
<evidence type="ECO:0000256" key="2">
    <source>
        <dbReference type="ARBA" id="ARBA00022692"/>
    </source>
</evidence>
<reference evidence="7" key="1">
    <citation type="submission" date="2017-04" db="EMBL/GenBank/DDBJ databases">
        <authorList>
            <person name="Varghese N."/>
            <person name="Submissions S."/>
        </authorList>
    </citation>
    <scope>NUCLEOTIDE SEQUENCE [LARGE SCALE GENOMIC DNA]</scope>
    <source>
        <strain evidence="7">VDS</strain>
    </source>
</reference>
<feature type="transmembrane region" description="Helical" evidence="5">
    <location>
        <begin position="59"/>
        <end position="82"/>
    </location>
</feature>
<dbReference type="InterPro" id="IPR039428">
    <property type="entry name" value="NUOK/Mnh_C1-like"/>
</dbReference>
<dbReference type="STRING" id="1610489.SAMN06295981_1017"/>
<accession>A0A1X7IWT2</accession>
<evidence type="ECO:0000313" key="7">
    <source>
        <dbReference type="Proteomes" id="UP000193309"/>
    </source>
</evidence>
<keyword evidence="7" id="KW-1185">Reference proteome</keyword>
<dbReference type="EMBL" id="FXAR01000003">
    <property type="protein sequence ID" value="SMG19657.1"/>
    <property type="molecule type" value="Genomic_DNA"/>
</dbReference>
<dbReference type="RefSeq" id="WP_240309142.1">
    <property type="nucleotide sequence ID" value="NZ_FXAR01000003.1"/>
</dbReference>
<protein>
    <submittedName>
        <fullName evidence="6">Multisubunit sodium/proton antiporter, MrpC subunit</fullName>
    </submittedName>
</protein>
<dbReference type="Proteomes" id="UP000193309">
    <property type="component" value="Unassembled WGS sequence"/>
</dbReference>
<dbReference type="AlphaFoldDB" id="A0A1X7IWT2"/>
<gene>
    <name evidence="6" type="ORF">SAMN06295981_1017</name>
</gene>
<evidence type="ECO:0000313" key="6">
    <source>
        <dbReference type="EMBL" id="SMG19657.1"/>
    </source>
</evidence>
<proteinExistence type="predicted"/>
<evidence type="ECO:0000256" key="5">
    <source>
        <dbReference type="SAM" id="Phobius"/>
    </source>
</evidence>
<keyword evidence="2 5" id="KW-0812">Transmembrane</keyword>
<keyword evidence="3 5" id="KW-1133">Transmembrane helix</keyword>
<feature type="transmembrane region" description="Helical" evidence="5">
    <location>
        <begin position="6"/>
        <end position="25"/>
    </location>
</feature>
<evidence type="ECO:0000256" key="3">
    <source>
        <dbReference type="ARBA" id="ARBA00022989"/>
    </source>
</evidence>
<dbReference type="GO" id="GO:0016020">
    <property type="term" value="C:membrane"/>
    <property type="evidence" value="ECO:0007669"/>
    <property type="project" value="UniProtKB-SubCell"/>
</dbReference>